<sequence>MNSPKTPTTHLKAKEICFGLNRETDERSLAAFLQRFAEPAFLQTLIPRLEEGEITSLLDFLSQLMHKHCSEKEYHRLFLKD</sequence>
<organism evidence="1 2">
    <name type="scientific">Thiovibrio frasassiensis</name>
    <dbReference type="NCBI Taxonomy" id="2984131"/>
    <lineage>
        <taxon>Bacteria</taxon>
        <taxon>Pseudomonadati</taxon>
        <taxon>Thermodesulfobacteriota</taxon>
        <taxon>Desulfobulbia</taxon>
        <taxon>Desulfobulbales</taxon>
        <taxon>Thiovibrionaceae</taxon>
        <taxon>Thiovibrio</taxon>
    </lineage>
</organism>
<accession>A0A9X4MGT1</accession>
<dbReference type="AlphaFoldDB" id="A0A9X4MGT1"/>
<evidence type="ECO:0008006" key="3">
    <source>
        <dbReference type="Google" id="ProtNLM"/>
    </source>
</evidence>
<name>A0A9X4MGT1_9BACT</name>
<keyword evidence="2" id="KW-1185">Reference proteome</keyword>
<reference evidence="1" key="2">
    <citation type="submission" date="2022-10" db="EMBL/GenBank/DDBJ databases">
        <authorList>
            <person name="Aronson H.S."/>
        </authorList>
    </citation>
    <scope>NUCLEOTIDE SEQUENCE</scope>
    <source>
        <strain evidence="1">RS19-109</strain>
    </source>
</reference>
<dbReference type="Proteomes" id="UP001154240">
    <property type="component" value="Unassembled WGS sequence"/>
</dbReference>
<reference evidence="1" key="1">
    <citation type="journal article" date="2022" name="bioRxiv">
        <title>Thiovibrio frasassiensisgen. nov., sp. nov., an autotrophic, elemental sulfur disproportionating bacterium isolated from sulfidic karst sediment, and proposal of Thiovibrionaceae fam. nov.</title>
        <authorList>
            <person name="Aronson H."/>
            <person name="Thomas C."/>
            <person name="Bhattacharyya M."/>
            <person name="Eckstein S."/>
            <person name="Jensen S."/>
            <person name="Barco R."/>
            <person name="Macalady J."/>
            <person name="Amend J."/>
        </authorList>
    </citation>
    <scope>NUCLEOTIDE SEQUENCE</scope>
    <source>
        <strain evidence="1">RS19-109</strain>
    </source>
</reference>
<dbReference type="RefSeq" id="WP_307632218.1">
    <property type="nucleotide sequence ID" value="NZ_JAPHEH010000001.1"/>
</dbReference>
<comment type="caution">
    <text evidence="1">The sequence shown here is derived from an EMBL/GenBank/DDBJ whole genome shotgun (WGS) entry which is preliminary data.</text>
</comment>
<proteinExistence type="predicted"/>
<dbReference type="EMBL" id="JAPHEH010000001">
    <property type="protein sequence ID" value="MDG4475243.1"/>
    <property type="molecule type" value="Genomic_DNA"/>
</dbReference>
<evidence type="ECO:0000313" key="1">
    <source>
        <dbReference type="EMBL" id="MDG4475243.1"/>
    </source>
</evidence>
<protein>
    <recommendedName>
        <fullName evidence="3">Cytoplasmic protein</fullName>
    </recommendedName>
</protein>
<gene>
    <name evidence="1" type="ORF">OLX77_03600</name>
</gene>
<evidence type="ECO:0000313" key="2">
    <source>
        <dbReference type="Proteomes" id="UP001154240"/>
    </source>
</evidence>